<dbReference type="Proteomes" id="UP001275440">
    <property type="component" value="Unassembled WGS sequence"/>
</dbReference>
<keyword evidence="4" id="KW-0597">Phosphoprotein</keyword>
<keyword evidence="7" id="KW-0812">Transmembrane</keyword>
<dbReference type="SMART" id="SM00388">
    <property type="entry name" value="HisKA"/>
    <property type="match status" value="1"/>
</dbReference>
<comment type="subcellular location">
    <subcellularLocation>
        <location evidence="2">Cell membrane</location>
    </subcellularLocation>
</comment>
<keyword evidence="7" id="KW-0472">Membrane</keyword>
<proteinExistence type="predicted"/>
<keyword evidence="5 9" id="KW-0808">Transferase</keyword>
<name>A0ABU3WQV9_9NOCA</name>
<keyword evidence="10" id="KW-1185">Reference proteome</keyword>
<feature type="domain" description="Histidine kinase" evidence="8">
    <location>
        <begin position="197"/>
        <end position="413"/>
    </location>
</feature>
<evidence type="ECO:0000256" key="2">
    <source>
        <dbReference type="ARBA" id="ARBA00004236"/>
    </source>
</evidence>
<dbReference type="InterPro" id="IPR003594">
    <property type="entry name" value="HATPase_dom"/>
</dbReference>
<comment type="catalytic activity">
    <reaction evidence="1">
        <text>ATP + protein L-histidine = ADP + protein N-phospho-L-histidine.</text>
        <dbReference type="EC" id="2.7.13.3"/>
    </reaction>
</comment>
<protein>
    <recommendedName>
        <fullName evidence="3">histidine kinase</fullName>
        <ecNumber evidence="3">2.7.13.3</ecNumber>
    </recommendedName>
</protein>
<dbReference type="Gene3D" id="3.30.565.10">
    <property type="entry name" value="Histidine kinase-like ATPase, C-terminal domain"/>
    <property type="match status" value="1"/>
</dbReference>
<keyword evidence="6" id="KW-0902">Two-component regulatory system</keyword>
<evidence type="ECO:0000256" key="1">
    <source>
        <dbReference type="ARBA" id="ARBA00000085"/>
    </source>
</evidence>
<keyword evidence="5 9" id="KW-0418">Kinase</keyword>
<evidence type="ECO:0000256" key="4">
    <source>
        <dbReference type="ARBA" id="ARBA00022553"/>
    </source>
</evidence>
<dbReference type="InterPro" id="IPR005467">
    <property type="entry name" value="His_kinase_dom"/>
</dbReference>
<dbReference type="SMART" id="SM00387">
    <property type="entry name" value="HATPase_c"/>
    <property type="match status" value="1"/>
</dbReference>
<dbReference type="Gene3D" id="1.10.287.130">
    <property type="match status" value="1"/>
</dbReference>
<keyword evidence="7" id="KW-1133">Transmembrane helix</keyword>
<evidence type="ECO:0000256" key="7">
    <source>
        <dbReference type="SAM" id="Phobius"/>
    </source>
</evidence>
<dbReference type="PRINTS" id="PR00344">
    <property type="entry name" value="BCTRLSENSOR"/>
</dbReference>
<feature type="transmembrane region" description="Helical" evidence="7">
    <location>
        <begin position="154"/>
        <end position="176"/>
    </location>
</feature>
<dbReference type="EMBL" id="WBMO01000001">
    <property type="protein sequence ID" value="MDV2476385.1"/>
    <property type="molecule type" value="Genomic_DNA"/>
</dbReference>
<gene>
    <name evidence="9" type="ORF">F8M49_15530</name>
</gene>
<dbReference type="Pfam" id="PF02518">
    <property type="entry name" value="HATPase_c"/>
    <property type="match status" value="1"/>
</dbReference>
<dbReference type="SUPFAM" id="SSF55874">
    <property type="entry name" value="ATPase domain of HSP90 chaperone/DNA topoisomerase II/histidine kinase"/>
    <property type="match status" value="1"/>
</dbReference>
<organism evidence="9 10">
    <name type="scientific">Rhodococcus zopfii</name>
    <dbReference type="NCBI Taxonomy" id="43772"/>
    <lineage>
        <taxon>Bacteria</taxon>
        <taxon>Bacillati</taxon>
        <taxon>Actinomycetota</taxon>
        <taxon>Actinomycetes</taxon>
        <taxon>Mycobacteriales</taxon>
        <taxon>Nocardiaceae</taxon>
        <taxon>Rhodococcus</taxon>
    </lineage>
</organism>
<evidence type="ECO:0000259" key="8">
    <source>
        <dbReference type="PROSITE" id="PS50109"/>
    </source>
</evidence>
<evidence type="ECO:0000313" key="10">
    <source>
        <dbReference type="Proteomes" id="UP001275440"/>
    </source>
</evidence>
<dbReference type="InterPro" id="IPR003661">
    <property type="entry name" value="HisK_dim/P_dom"/>
</dbReference>
<dbReference type="PANTHER" id="PTHR43547:SF2">
    <property type="entry name" value="HYBRID SIGNAL TRANSDUCTION HISTIDINE KINASE C"/>
    <property type="match status" value="1"/>
</dbReference>
<comment type="caution">
    <text evidence="9">The sequence shown here is derived from an EMBL/GenBank/DDBJ whole genome shotgun (WGS) entry which is preliminary data.</text>
</comment>
<dbReference type="PROSITE" id="PS50109">
    <property type="entry name" value="HIS_KIN"/>
    <property type="match status" value="1"/>
</dbReference>
<dbReference type="InterPro" id="IPR036097">
    <property type="entry name" value="HisK_dim/P_sf"/>
</dbReference>
<reference evidence="9 10" key="1">
    <citation type="submission" date="2019-10" db="EMBL/GenBank/DDBJ databases">
        <title>Draft Genome Assembly of Rhodococcus zopfii DSM44189.</title>
        <authorList>
            <person name="Sutton J.M."/>
            <person name="Akob D.M."/>
            <person name="Bushman T.J."/>
        </authorList>
    </citation>
    <scope>NUCLEOTIDE SEQUENCE [LARGE SCALE GENOMIC DNA]</scope>
    <source>
        <strain evidence="9 10">DSM 44189</strain>
    </source>
</reference>
<feature type="transmembrane region" description="Helical" evidence="7">
    <location>
        <begin position="32"/>
        <end position="55"/>
    </location>
</feature>
<dbReference type="EC" id="2.7.13.3" evidence="3"/>
<dbReference type="InterPro" id="IPR036890">
    <property type="entry name" value="HATPase_C_sf"/>
</dbReference>
<dbReference type="InterPro" id="IPR004358">
    <property type="entry name" value="Sig_transdc_His_kin-like_C"/>
</dbReference>
<evidence type="ECO:0000256" key="6">
    <source>
        <dbReference type="ARBA" id="ARBA00023012"/>
    </source>
</evidence>
<dbReference type="PANTHER" id="PTHR43547">
    <property type="entry name" value="TWO-COMPONENT HISTIDINE KINASE"/>
    <property type="match status" value="1"/>
</dbReference>
<dbReference type="SUPFAM" id="SSF47384">
    <property type="entry name" value="Homodimeric domain of signal transducing histidine kinase"/>
    <property type="match status" value="1"/>
</dbReference>
<accession>A0ABU3WQV9</accession>
<dbReference type="CDD" id="cd00082">
    <property type="entry name" value="HisKA"/>
    <property type="match status" value="1"/>
</dbReference>
<evidence type="ECO:0000256" key="5">
    <source>
        <dbReference type="ARBA" id="ARBA00022777"/>
    </source>
</evidence>
<dbReference type="GO" id="GO:0016301">
    <property type="term" value="F:kinase activity"/>
    <property type="evidence" value="ECO:0007669"/>
    <property type="project" value="UniProtKB-KW"/>
</dbReference>
<sequence>MRTRQRGRRPNLTTRPAAVIGDEHLLRRAGRVAALQSALALALVLLVVGVVVFLVDTRVQSRQIDTQLRSIVATTEDVDDPPPGTVLALRRHDGTTEVSAGAPPRTAELVGAPAGFLDVRDGGRDFRGLVDDNPDGRVVVLLDLEPFEAGRDRLLTALALAEIAGIAASTLVVILLTRRSIRPLAQALSLQRRFVADASHELRAPLTVLHTRAQLLARRADRLEPAEVSRQLDGLVDDARALSELVEDLLLAASLESGPDAREPIDLAEVCEQIRDSVSAYAQSLGVTVDVERETATAVVSGSRPALRRAVHGLVDNAVTHVRPGGRVTIRVGGGAECVRIAVIDTGVGVAPEQMHRLFTRFAHGPDQSAGRRRYGIGLALVREIAEAHGGQVLVDSTEGRGATFTLVLPTGSQETPRIRT</sequence>
<dbReference type="Pfam" id="PF00512">
    <property type="entry name" value="HisKA"/>
    <property type="match status" value="1"/>
</dbReference>
<evidence type="ECO:0000313" key="9">
    <source>
        <dbReference type="EMBL" id="MDV2476385.1"/>
    </source>
</evidence>
<evidence type="ECO:0000256" key="3">
    <source>
        <dbReference type="ARBA" id="ARBA00012438"/>
    </source>
</evidence>